<dbReference type="STRING" id="237631.A0A0D1DUG2"/>
<evidence type="ECO:0000259" key="5">
    <source>
        <dbReference type="PROSITE" id="PS50110"/>
    </source>
</evidence>
<keyword evidence="7" id="KW-1185">Reference proteome</keyword>
<dbReference type="OrthoDB" id="60033at2759"/>
<feature type="modified residue" description="4-aspartylphosphate" evidence="3">
    <location>
        <position position="82"/>
    </location>
</feature>
<dbReference type="GeneID" id="23564670"/>
<feature type="region of interest" description="Disordered" evidence="4">
    <location>
        <begin position="233"/>
        <end position="260"/>
    </location>
</feature>
<dbReference type="EMBL" id="CM003152">
    <property type="protein sequence ID" value="KIS67406.1"/>
    <property type="molecule type" value="Genomic_DNA"/>
</dbReference>
<evidence type="ECO:0000256" key="1">
    <source>
        <dbReference type="ARBA" id="ARBA00022553"/>
    </source>
</evidence>
<evidence type="ECO:0000256" key="4">
    <source>
        <dbReference type="SAM" id="MobiDB-lite"/>
    </source>
</evidence>
<feature type="compositionally biased region" description="Polar residues" evidence="4">
    <location>
        <begin position="444"/>
        <end position="455"/>
    </location>
</feature>
<accession>A0A0D1DUG2</accession>
<keyword evidence="1 3" id="KW-0597">Phosphoprotein</keyword>
<evidence type="ECO:0000313" key="7">
    <source>
        <dbReference type="Proteomes" id="UP000000561"/>
    </source>
</evidence>
<feature type="region of interest" description="Disordered" evidence="4">
    <location>
        <begin position="358"/>
        <end position="402"/>
    </location>
</feature>
<dbReference type="OMA" id="SANRNAH"/>
<evidence type="ECO:0000313" key="6">
    <source>
        <dbReference type="EMBL" id="KIS67406.1"/>
    </source>
</evidence>
<dbReference type="Proteomes" id="UP000000561">
    <property type="component" value="Chromosome 13"/>
</dbReference>
<evidence type="ECO:0000256" key="2">
    <source>
        <dbReference type="ARBA" id="ARBA00023012"/>
    </source>
</evidence>
<dbReference type="InterPro" id="IPR001789">
    <property type="entry name" value="Sig_transdc_resp-reg_receiver"/>
</dbReference>
<name>A0A0D1DUG2_MYCMD</name>
<dbReference type="VEuPathDB" id="FungiDB:UMAG_04506"/>
<feature type="compositionally biased region" description="Polar residues" evidence="4">
    <location>
        <begin position="241"/>
        <end position="258"/>
    </location>
</feature>
<dbReference type="RefSeq" id="XP_011390838.1">
    <property type="nucleotide sequence ID" value="XM_011392536.1"/>
</dbReference>
<dbReference type="SMART" id="SM00448">
    <property type="entry name" value="REC"/>
    <property type="match status" value="1"/>
</dbReference>
<dbReference type="CDD" id="cd17546">
    <property type="entry name" value="REC_hyHK_CKI1_RcsC-like"/>
    <property type="match status" value="1"/>
</dbReference>
<evidence type="ECO:0000256" key="3">
    <source>
        <dbReference type="PROSITE-ProRule" id="PRU00169"/>
    </source>
</evidence>
<dbReference type="PANTHER" id="PTHR45339:SF1">
    <property type="entry name" value="HYBRID SIGNAL TRANSDUCTION HISTIDINE KINASE J"/>
    <property type="match status" value="1"/>
</dbReference>
<dbReference type="AlphaFoldDB" id="A0A0D1DUG2"/>
<dbReference type="eggNOG" id="KOG0519">
    <property type="taxonomic scope" value="Eukaryota"/>
</dbReference>
<proteinExistence type="predicted"/>
<dbReference type="InParanoid" id="A0A0D1DUG2"/>
<organism evidence="6 7">
    <name type="scientific">Mycosarcoma maydis</name>
    <name type="common">Corn smut fungus</name>
    <name type="synonym">Ustilago maydis</name>
    <dbReference type="NCBI Taxonomy" id="5270"/>
    <lineage>
        <taxon>Eukaryota</taxon>
        <taxon>Fungi</taxon>
        <taxon>Dikarya</taxon>
        <taxon>Basidiomycota</taxon>
        <taxon>Ustilaginomycotina</taxon>
        <taxon>Ustilaginomycetes</taxon>
        <taxon>Ustilaginales</taxon>
        <taxon>Ustilaginaceae</taxon>
        <taxon>Mycosarcoma</taxon>
    </lineage>
</organism>
<feature type="region of interest" description="Disordered" evidence="4">
    <location>
        <begin position="444"/>
        <end position="483"/>
    </location>
</feature>
<dbReference type="PROSITE" id="PS50110">
    <property type="entry name" value="RESPONSE_REGULATORY"/>
    <property type="match status" value="1"/>
</dbReference>
<dbReference type="Pfam" id="PF00072">
    <property type="entry name" value="Response_reg"/>
    <property type="match status" value="1"/>
</dbReference>
<dbReference type="InterPro" id="IPR011006">
    <property type="entry name" value="CheY-like_superfamily"/>
</dbReference>
<feature type="domain" description="Response regulatory" evidence="5">
    <location>
        <begin position="28"/>
        <end position="154"/>
    </location>
</feature>
<dbReference type="PANTHER" id="PTHR45339">
    <property type="entry name" value="HYBRID SIGNAL TRANSDUCTION HISTIDINE KINASE J"/>
    <property type="match status" value="1"/>
</dbReference>
<sequence>MSIPAAASCQVAKDTRPVTPLPPTHSLRILLVDDNHVNLSILSMLLKRRFSHVLARPPVSLDSGLKALQLLRTEIFDLIFMDIEMPYLDGVECARRIRAGEDGILSANRNAHIVAVTTNVGPEPASLYRHVCMDGMISKPVRFENFHQYLCPLSIEASEAKGSVTPVLVGSEHMLPPMPPIELEQRLFFVPAPNGGMITTSMPSRRDCTSPTPEYSNANQFAAMLKAQTSKSLRDRKALSVSRSSMLSEPRRSSFNSPRSEHLPSICIVRQSGAVEDVELVSQDGQAINPSAHEVEKGITCDSMLSFESLVERETRERELDYIVQTRAPIPTRPTPIHRISSPAYLLEASHIHRIRTEPAMRSNPDLASPQAVRPGIRPVPRKRPIRNDSDGSSNSATDSADVAGSHLLSSVWSNTPMSSDHTTSTQRSPSLDVLSSFDIVHATSPSSGHTTPVSSPADIDTLDDKKDYGSDDDYRDDLFSPCADDLLGSRSAEY</sequence>
<gene>
    <name evidence="6" type="ORF">UMAG_04506</name>
</gene>
<dbReference type="Gene3D" id="3.40.50.2300">
    <property type="match status" value="1"/>
</dbReference>
<protein>
    <recommendedName>
        <fullName evidence="5">Response regulatory domain-containing protein</fullName>
    </recommendedName>
</protein>
<dbReference type="KEGG" id="uma:UMAG_04506"/>
<reference evidence="6 7" key="1">
    <citation type="journal article" date="2006" name="Nature">
        <title>Insights from the genome of the biotrophic fungal plant pathogen Ustilago maydis.</title>
        <authorList>
            <person name="Kamper J."/>
            <person name="Kahmann R."/>
            <person name="Bolker M."/>
            <person name="Ma L.J."/>
            <person name="Brefort T."/>
            <person name="Saville B.J."/>
            <person name="Banuett F."/>
            <person name="Kronstad J.W."/>
            <person name="Gold S.E."/>
            <person name="Muller O."/>
            <person name="Perlin M.H."/>
            <person name="Wosten H.A."/>
            <person name="de Vries R."/>
            <person name="Ruiz-Herrera J."/>
            <person name="Reynaga-Pena C.G."/>
            <person name="Snetselaar K."/>
            <person name="McCann M."/>
            <person name="Perez-Martin J."/>
            <person name="Feldbrugge M."/>
            <person name="Basse C.W."/>
            <person name="Steinberg G."/>
            <person name="Ibeas J.I."/>
            <person name="Holloman W."/>
            <person name="Guzman P."/>
            <person name="Farman M."/>
            <person name="Stajich J.E."/>
            <person name="Sentandreu R."/>
            <person name="Gonzalez-Prieto J.M."/>
            <person name="Kennell J.C."/>
            <person name="Molina L."/>
            <person name="Schirawski J."/>
            <person name="Mendoza-Mendoza A."/>
            <person name="Greilinger D."/>
            <person name="Munch K."/>
            <person name="Rossel N."/>
            <person name="Scherer M."/>
            <person name="Vranes M."/>
            <person name="Ladendorf O."/>
            <person name="Vincon V."/>
            <person name="Fuchs U."/>
            <person name="Sandrock B."/>
            <person name="Meng S."/>
            <person name="Ho E.C."/>
            <person name="Cahill M.J."/>
            <person name="Boyce K.J."/>
            <person name="Klose J."/>
            <person name="Klosterman S.J."/>
            <person name="Deelstra H.J."/>
            <person name="Ortiz-Castellanos L."/>
            <person name="Li W."/>
            <person name="Sanchez-Alonso P."/>
            <person name="Schreier P.H."/>
            <person name="Hauser-Hahn I."/>
            <person name="Vaupel M."/>
            <person name="Koopmann E."/>
            <person name="Friedrich G."/>
            <person name="Voss H."/>
            <person name="Schluter T."/>
            <person name="Margolis J."/>
            <person name="Platt D."/>
            <person name="Swimmer C."/>
            <person name="Gnirke A."/>
            <person name="Chen F."/>
            <person name="Vysotskaia V."/>
            <person name="Mannhaupt G."/>
            <person name="Guldener U."/>
            <person name="Munsterkotter M."/>
            <person name="Haase D."/>
            <person name="Oesterheld M."/>
            <person name="Mewes H.W."/>
            <person name="Mauceli E.W."/>
            <person name="DeCaprio D."/>
            <person name="Wade C.M."/>
            <person name="Butler J."/>
            <person name="Young S."/>
            <person name="Jaffe D.B."/>
            <person name="Calvo S."/>
            <person name="Nusbaum C."/>
            <person name="Galagan J."/>
            <person name="Birren B.W."/>
        </authorList>
    </citation>
    <scope>NUCLEOTIDE SEQUENCE [LARGE SCALE GENOMIC DNA]</scope>
    <source>
        <strain evidence="7">DSM 14603 / FGSC 9021 / UM521</strain>
    </source>
</reference>
<keyword evidence="2" id="KW-0902">Two-component regulatory system</keyword>
<dbReference type="GO" id="GO:0000160">
    <property type="term" value="P:phosphorelay signal transduction system"/>
    <property type="evidence" value="ECO:0007669"/>
    <property type="project" value="UniProtKB-KW"/>
</dbReference>
<dbReference type="SUPFAM" id="SSF52172">
    <property type="entry name" value="CheY-like"/>
    <property type="match status" value="1"/>
</dbReference>